<dbReference type="NCBIfam" id="TIGR01845">
    <property type="entry name" value="outer_NodT"/>
    <property type="match status" value="1"/>
</dbReference>
<evidence type="ECO:0000313" key="5">
    <source>
        <dbReference type="Proteomes" id="UP000301751"/>
    </source>
</evidence>
<dbReference type="Gene3D" id="1.20.1600.10">
    <property type="entry name" value="Outer membrane efflux proteins (OEP)"/>
    <property type="match status" value="1"/>
</dbReference>
<keyword evidence="3" id="KW-0175">Coiled coil</keyword>
<comment type="caution">
    <text evidence="4">The sequence shown here is derived from an EMBL/GenBank/DDBJ whole genome shotgun (WGS) entry which is preliminary data.</text>
</comment>
<dbReference type="GO" id="GO:0005886">
    <property type="term" value="C:plasma membrane"/>
    <property type="evidence" value="ECO:0007669"/>
    <property type="project" value="UniProtKB-SubCell"/>
</dbReference>
<dbReference type="PANTHER" id="PTHR30203">
    <property type="entry name" value="OUTER MEMBRANE CATION EFFLUX PROTEIN"/>
    <property type="match status" value="1"/>
</dbReference>
<dbReference type="GO" id="GO:0015562">
    <property type="term" value="F:efflux transmembrane transporter activity"/>
    <property type="evidence" value="ECO:0007669"/>
    <property type="project" value="InterPro"/>
</dbReference>
<comment type="similarity">
    <text evidence="1 2">Belongs to the outer membrane factor (OMF) (TC 1.B.17) family.</text>
</comment>
<keyword evidence="2" id="KW-0449">Lipoprotein</keyword>
<keyword evidence="2" id="KW-0812">Transmembrane</keyword>
<dbReference type="Gene3D" id="2.20.200.10">
    <property type="entry name" value="Outer membrane efflux proteins (OEP)"/>
    <property type="match status" value="1"/>
</dbReference>
<comment type="subcellular location">
    <subcellularLocation>
        <location evidence="2">Cell membrane</location>
        <topology evidence="2">Lipid-anchor</topology>
    </subcellularLocation>
</comment>
<dbReference type="OrthoDB" id="9770517at2"/>
<accession>A0A480B167</accession>
<keyword evidence="2" id="KW-0472">Membrane</keyword>
<dbReference type="InterPro" id="IPR010131">
    <property type="entry name" value="MdtP/NodT-like"/>
</dbReference>
<dbReference type="AlphaFoldDB" id="A0A480B167"/>
<proteinExistence type="inferred from homology"/>
<keyword evidence="2" id="KW-0564">Palmitate</keyword>
<dbReference type="EMBL" id="BJCL01000025">
    <property type="protein sequence ID" value="GCL66097.1"/>
    <property type="molecule type" value="Genomic_DNA"/>
</dbReference>
<dbReference type="PROSITE" id="PS51257">
    <property type="entry name" value="PROKAR_LIPOPROTEIN"/>
    <property type="match status" value="1"/>
</dbReference>
<dbReference type="PANTHER" id="PTHR30203:SF32">
    <property type="entry name" value="CATION EFFLUX SYSTEM PROTEIN CUSC"/>
    <property type="match status" value="1"/>
</dbReference>
<organism evidence="4 5">
    <name type="scientific">Pseudaquabacterium pictum</name>
    <dbReference type="NCBI Taxonomy" id="2315236"/>
    <lineage>
        <taxon>Bacteria</taxon>
        <taxon>Pseudomonadati</taxon>
        <taxon>Pseudomonadota</taxon>
        <taxon>Betaproteobacteria</taxon>
        <taxon>Burkholderiales</taxon>
        <taxon>Sphaerotilaceae</taxon>
        <taxon>Pseudaquabacterium</taxon>
    </lineage>
</organism>
<protein>
    <submittedName>
        <fullName evidence="4">Multidrug transporter</fullName>
    </submittedName>
</protein>
<dbReference type="Pfam" id="PF02321">
    <property type="entry name" value="OEP"/>
    <property type="match status" value="2"/>
</dbReference>
<evidence type="ECO:0000256" key="1">
    <source>
        <dbReference type="ARBA" id="ARBA00007613"/>
    </source>
</evidence>
<feature type="coiled-coil region" evidence="3">
    <location>
        <begin position="400"/>
        <end position="427"/>
    </location>
</feature>
<dbReference type="InterPro" id="IPR003423">
    <property type="entry name" value="OMP_efflux"/>
</dbReference>
<keyword evidence="5" id="KW-1185">Reference proteome</keyword>
<evidence type="ECO:0000256" key="3">
    <source>
        <dbReference type="SAM" id="Coils"/>
    </source>
</evidence>
<name>A0A480B167_9BURK</name>
<keyword evidence="2" id="KW-1134">Transmembrane beta strand</keyword>
<dbReference type="RefSeq" id="WP_137735799.1">
    <property type="nucleotide sequence ID" value="NZ_BJCL01000025.1"/>
</dbReference>
<evidence type="ECO:0000313" key="4">
    <source>
        <dbReference type="EMBL" id="GCL66097.1"/>
    </source>
</evidence>
<reference evidence="5" key="1">
    <citation type="submission" date="2019-03" db="EMBL/GenBank/DDBJ databases">
        <title>Aquabacterium pictum sp.nov., the first bacteriochlorophyll a-containing freshwater bacterium in the genus Aquabacterium of the class Betaproteobacteria.</title>
        <authorList>
            <person name="Hirose S."/>
            <person name="Tank M."/>
            <person name="Hara E."/>
            <person name="Tamaki H."/>
            <person name="Takaichi S."/>
            <person name="Haruta S."/>
            <person name="Hanada S."/>
        </authorList>
    </citation>
    <scope>NUCLEOTIDE SEQUENCE [LARGE SCALE GENOMIC DNA]</scope>
    <source>
        <strain evidence="5">W35</strain>
    </source>
</reference>
<dbReference type="Proteomes" id="UP000301751">
    <property type="component" value="Unassembled WGS sequence"/>
</dbReference>
<sequence length="478" mass="50653">MNRPAISPALRTALTPAAALAMALVLAGCGSLVPPVGSPQAPLRGDFRAGAVTAEATRLDADPAAAASEWDGFFTDDRLRRVVGLALAGNRSLRASVAAVERARAQYGISEANRWPELRGTASTSQQGSDGSGTSRSYTASLGVTAWEIDLFDRLGSLQGAALARFLAQQETQRSARLSLVAQVADAWLTLAAEGQRLRLAEELRLSQQQTLELNERQYRLGAASGLQRARAQTAYEAARGEVARSAAAVTQARLVLELLAGQPLPDALLPGAQVDKTTAMPDIPAGLPASVLLKRPDLRAAEQQLQAAAYDVGAARAARFPRLTLTASAGLRSPELDGLVRSGSGFWSLLPSLDVPLFDAGARQAQVDVTEATRREVMANYEAALQSAFREVADALAVRDGVAERLDAQQAQVEAAERSLNLAEQSYRLGASSQLELLDAQRQIAIARQGLVALRQTEQANRVVLLRALGGRWTEGG</sequence>
<gene>
    <name evidence="4" type="ORF">AQPW35_51780</name>
</gene>
<dbReference type="SUPFAM" id="SSF56954">
    <property type="entry name" value="Outer membrane efflux proteins (OEP)"/>
    <property type="match status" value="1"/>
</dbReference>
<evidence type="ECO:0000256" key="2">
    <source>
        <dbReference type="RuleBase" id="RU362097"/>
    </source>
</evidence>